<sequence length="99" mass="11500">MYVVNRWPMRINMRLSTSSHGKLGEQSNKSETRLHMAVFELGEQSNKSETRLHMAVFELVEQSNKSETRLHMAVFELVEQSNKSETRFLSGQTNGTFHR</sequence>
<dbReference type="EMBL" id="CAJHNH020004824">
    <property type="protein sequence ID" value="CAG5131732.1"/>
    <property type="molecule type" value="Genomic_DNA"/>
</dbReference>
<dbReference type="AlphaFoldDB" id="A0A8S3ZV46"/>
<evidence type="ECO:0000313" key="2">
    <source>
        <dbReference type="Proteomes" id="UP000678393"/>
    </source>
</evidence>
<protein>
    <submittedName>
        <fullName evidence="1">Uncharacterized protein</fullName>
    </submittedName>
</protein>
<evidence type="ECO:0000313" key="1">
    <source>
        <dbReference type="EMBL" id="CAG5131732.1"/>
    </source>
</evidence>
<reference evidence="1" key="1">
    <citation type="submission" date="2021-04" db="EMBL/GenBank/DDBJ databases">
        <authorList>
            <consortium name="Molecular Ecology Group"/>
        </authorList>
    </citation>
    <scope>NUCLEOTIDE SEQUENCE</scope>
</reference>
<gene>
    <name evidence="1" type="ORF">CUNI_LOCUS17290</name>
</gene>
<organism evidence="1 2">
    <name type="scientific">Candidula unifasciata</name>
    <dbReference type="NCBI Taxonomy" id="100452"/>
    <lineage>
        <taxon>Eukaryota</taxon>
        <taxon>Metazoa</taxon>
        <taxon>Spiralia</taxon>
        <taxon>Lophotrochozoa</taxon>
        <taxon>Mollusca</taxon>
        <taxon>Gastropoda</taxon>
        <taxon>Heterobranchia</taxon>
        <taxon>Euthyneura</taxon>
        <taxon>Panpulmonata</taxon>
        <taxon>Eupulmonata</taxon>
        <taxon>Stylommatophora</taxon>
        <taxon>Helicina</taxon>
        <taxon>Helicoidea</taxon>
        <taxon>Geomitridae</taxon>
        <taxon>Candidula</taxon>
    </lineage>
</organism>
<proteinExistence type="predicted"/>
<keyword evidence="2" id="KW-1185">Reference proteome</keyword>
<comment type="caution">
    <text evidence="1">The sequence shown here is derived from an EMBL/GenBank/DDBJ whole genome shotgun (WGS) entry which is preliminary data.</text>
</comment>
<dbReference type="Proteomes" id="UP000678393">
    <property type="component" value="Unassembled WGS sequence"/>
</dbReference>
<name>A0A8S3ZV46_9EUPU</name>
<accession>A0A8S3ZV46</accession>